<feature type="compositionally biased region" description="Polar residues" evidence="1">
    <location>
        <begin position="19"/>
        <end position="28"/>
    </location>
</feature>
<evidence type="ECO:0000313" key="2">
    <source>
        <dbReference type="EMBL" id="CAI9544770.1"/>
    </source>
</evidence>
<reference evidence="2" key="1">
    <citation type="submission" date="2023-05" db="EMBL/GenBank/DDBJ databases">
        <authorList>
            <person name="Stuckert A."/>
        </authorList>
    </citation>
    <scope>NUCLEOTIDE SEQUENCE</scope>
</reference>
<gene>
    <name evidence="2" type="ORF">SPARVUS_LOCUS2543863</name>
</gene>
<proteinExistence type="predicted"/>
<evidence type="ECO:0000256" key="1">
    <source>
        <dbReference type="SAM" id="MobiDB-lite"/>
    </source>
</evidence>
<evidence type="ECO:0000313" key="3">
    <source>
        <dbReference type="Proteomes" id="UP001162483"/>
    </source>
</evidence>
<sequence length="55" mass="6392">MIAKTLKMSCSMVAQTIQRFNRTSSTQNRPRHGRPKKLSERAQRHIQRMPLGIDV</sequence>
<feature type="region of interest" description="Disordered" evidence="1">
    <location>
        <begin position="19"/>
        <end position="55"/>
    </location>
</feature>
<dbReference type="EMBL" id="CATNWA010003195">
    <property type="protein sequence ID" value="CAI9544770.1"/>
    <property type="molecule type" value="Genomic_DNA"/>
</dbReference>
<keyword evidence="3" id="KW-1185">Reference proteome</keyword>
<dbReference type="Proteomes" id="UP001162483">
    <property type="component" value="Unassembled WGS sequence"/>
</dbReference>
<evidence type="ECO:0008006" key="4">
    <source>
        <dbReference type="Google" id="ProtNLM"/>
    </source>
</evidence>
<accession>A0ABN9BB63</accession>
<comment type="caution">
    <text evidence="2">The sequence shown here is derived from an EMBL/GenBank/DDBJ whole genome shotgun (WGS) entry which is preliminary data.</text>
</comment>
<name>A0ABN9BB63_9NEOB</name>
<protein>
    <recommendedName>
        <fullName evidence="4">Transposase</fullName>
    </recommendedName>
</protein>
<organism evidence="2 3">
    <name type="scientific">Staurois parvus</name>
    <dbReference type="NCBI Taxonomy" id="386267"/>
    <lineage>
        <taxon>Eukaryota</taxon>
        <taxon>Metazoa</taxon>
        <taxon>Chordata</taxon>
        <taxon>Craniata</taxon>
        <taxon>Vertebrata</taxon>
        <taxon>Euteleostomi</taxon>
        <taxon>Amphibia</taxon>
        <taxon>Batrachia</taxon>
        <taxon>Anura</taxon>
        <taxon>Neobatrachia</taxon>
        <taxon>Ranoidea</taxon>
        <taxon>Ranidae</taxon>
        <taxon>Staurois</taxon>
    </lineage>
</organism>